<name>A0A1W1VZX3_9FIRM</name>
<comment type="function">
    <text evidence="8">Acts as a ribosome collision sensor, splitting the ribosome into its 2 subunits. Detects stalled/collided 70S ribosomes which it binds and splits by an ATP-hydrolysis driven conformational change. Acts upstream of the ribosome quality control system (RQC), a ribosome-associated complex that mediates the extraction of incompletely synthesized nascent chains from stalled ribosomes and their subsequent degradation. Probably generates substrates for RQC.</text>
</comment>
<dbReference type="SUPFAM" id="SSF48334">
    <property type="entry name" value="DNA repair protein MutS, domain III"/>
    <property type="match status" value="1"/>
</dbReference>
<dbReference type="GO" id="GO:0072344">
    <property type="term" value="P:rescue of stalled ribosome"/>
    <property type="evidence" value="ECO:0007669"/>
    <property type="project" value="UniProtKB-UniRule"/>
</dbReference>
<dbReference type="GO" id="GO:0006298">
    <property type="term" value="P:mismatch repair"/>
    <property type="evidence" value="ECO:0007669"/>
    <property type="project" value="InterPro"/>
</dbReference>
<dbReference type="FunFam" id="3.40.50.300:FF:000830">
    <property type="entry name" value="Endonuclease MutS2"/>
    <property type="match status" value="1"/>
</dbReference>
<dbReference type="SMART" id="SM00463">
    <property type="entry name" value="SMR"/>
    <property type="match status" value="1"/>
</dbReference>
<evidence type="ECO:0000256" key="8">
    <source>
        <dbReference type="HAMAP-Rule" id="MF_00092"/>
    </source>
</evidence>
<organism evidence="11 12">
    <name type="scientific">Thermanaeromonas toyohensis ToBE</name>
    <dbReference type="NCBI Taxonomy" id="698762"/>
    <lineage>
        <taxon>Bacteria</taxon>
        <taxon>Bacillati</taxon>
        <taxon>Bacillota</taxon>
        <taxon>Clostridia</taxon>
        <taxon>Neomoorellales</taxon>
        <taxon>Neomoorellaceae</taxon>
        <taxon>Thermanaeromonas</taxon>
    </lineage>
</organism>
<accession>A0A1W1VZX3</accession>
<feature type="coiled-coil region" evidence="9">
    <location>
        <begin position="533"/>
        <end position="600"/>
    </location>
</feature>
<dbReference type="Pfam" id="PF20297">
    <property type="entry name" value="MSSS"/>
    <property type="match status" value="1"/>
</dbReference>
<dbReference type="HAMAP" id="MF_00092">
    <property type="entry name" value="MutS2"/>
    <property type="match status" value="1"/>
</dbReference>
<evidence type="ECO:0000256" key="5">
    <source>
        <dbReference type="ARBA" id="ARBA00022840"/>
    </source>
</evidence>
<dbReference type="SUPFAM" id="SSF160443">
    <property type="entry name" value="SMR domain-like"/>
    <property type="match status" value="1"/>
</dbReference>
<evidence type="ECO:0000259" key="10">
    <source>
        <dbReference type="PROSITE" id="PS50828"/>
    </source>
</evidence>
<evidence type="ECO:0000256" key="6">
    <source>
        <dbReference type="ARBA" id="ARBA00022884"/>
    </source>
</evidence>
<dbReference type="GO" id="GO:0005524">
    <property type="term" value="F:ATP binding"/>
    <property type="evidence" value="ECO:0007669"/>
    <property type="project" value="UniProtKB-UniRule"/>
</dbReference>
<protein>
    <recommendedName>
        <fullName evidence="8">Endonuclease MutS2</fullName>
        <ecNumber evidence="8">3.1.-.-</ecNumber>
    </recommendedName>
    <alternativeName>
        <fullName evidence="8">Ribosome-associated protein quality control-upstream factor</fullName>
        <shortName evidence="8">RQC-upstream factor</shortName>
        <shortName evidence="8">RqcU</shortName>
        <ecNumber evidence="8">3.6.4.-</ecNumber>
    </alternativeName>
</protein>
<dbReference type="SMART" id="SM00534">
    <property type="entry name" value="MUTSac"/>
    <property type="match status" value="1"/>
</dbReference>
<evidence type="ECO:0000256" key="9">
    <source>
        <dbReference type="SAM" id="Coils"/>
    </source>
</evidence>
<dbReference type="GO" id="GO:0140664">
    <property type="term" value="F:ATP-dependent DNA damage sensor activity"/>
    <property type="evidence" value="ECO:0007669"/>
    <property type="project" value="InterPro"/>
</dbReference>
<comment type="function">
    <text evidence="8">Endonuclease that is involved in the suppression of homologous recombination and thus may have a key role in the control of bacterial genetic diversity.</text>
</comment>
<dbReference type="EMBL" id="LT838272">
    <property type="protein sequence ID" value="SMB98907.1"/>
    <property type="molecule type" value="Genomic_DNA"/>
</dbReference>
<dbReference type="PANTHER" id="PTHR48466:SF2">
    <property type="entry name" value="OS10G0509000 PROTEIN"/>
    <property type="match status" value="1"/>
</dbReference>
<comment type="similarity">
    <text evidence="8">Belongs to the DNA mismatch repair MutS family. MutS2 subfamily.</text>
</comment>
<dbReference type="Gene3D" id="3.40.50.300">
    <property type="entry name" value="P-loop containing nucleotide triphosphate hydrolases"/>
    <property type="match status" value="1"/>
</dbReference>
<evidence type="ECO:0000256" key="3">
    <source>
        <dbReference type="ARBA" id="ARBA00022741"/>
    </source>
</evidence>
<evidence type="ECO:0000313" key="12">
    <source>
        <dbReference type="Proteomes" id="UP000192569"/>
    </source>
</evidence>
<dbReference type="GO" id="GO:0004519">
    <property type="term" value="F:endonuclease activity"/>
    <property type="evidence" value="ECO:0007669"/>
    <property type="project" value="UniProtKB-UniRule"/>
</dbReference>
<evidence type="ECO:0000313" key="11">
    <source>
        <dbReference type="EMBL" id="SMB98907.1"/>
    </source>
</evidence>
<dbReference type="InterPro" id="IPR046893">
    <property type="entry name" value="MSSS"/>
</dbReference>
<dbReference type="CDD" id="cd06503">
    <property type="entry name" value="ATP-synt_Fo_b"/>
    <property type="match status" value="1"/>
</dbReference>
<dbReference type="GO" id="GO:0019843">
    <property type="term" value="F:rRNA binding"/>
    <property type="evidence" value="ECO:0007669"/>
    <property type="project" value="UniProtKB-UniRule"/>
</dbReference>
<keyword evidence="8" id="KW-0255">Endonuclease</keyword>
<dbReference type="SUPFAM" id="SSF52540">
    <property type="entry name" value="P-loop containing nucleoside triphosphate hydrolases"/>
    <property type="match status" value="1"/>
</dbReference>
<comment type="subunit">
    <text evidence="8">Homodimer. Binds to stalled ribosomes, contacting rRNA.</text>
</comment>
<dbReference type="GO" id="GO:0043023">
    <property type="term" value="F:ribosomal large subunit binding"/>
    <property type="evidence" value="ECO:0007669"/>
    <property type="project" value="UniProtKB-UniRule"/>
</dbReference>
<reference evidence="11 12" key="1">
    <citation type="submission" date="2017-04" db="EMBL/GenBank/DDBJ databases">
        <authorList>
            <person name="Afonso C.L."/>
            <person name="Miller P.J."/>
            <person name="Scott M.A."/>
            <person name="Spackman E."/>
            <person name="Goraichik I."/>
            <person name="Dimitrov K.M."/>
            <person name="Suarez D.L."/>
            <person name="Swayne D.E."/>
        </authorList>
    </citation>
    <scope>NUCLEOTIDE SEQUENCE [LARGE SCALE GENOMIC DNA]</scope>
    <source>
        <strain evidence="11 12">ToBE</strain>
    </source>
</reference>
<dbReference type="NCBIfam" id="TIGR01069">
    <property type="entry name" value="mutS2"/>
    <property type="match status" value="1"/>
</dbReference>
<dbReference type="Proteomes" id="UP000192569">
    <property type="component" value="Chromosome I"/>
</dbReference>
<dbReference type="Gene3D" id="3.30.1370.110">
    <property type="match status" value="1"/>
</dbReference>
<dbReference type="GO" id="GO:0016887">
    <property type="term" value="F:ATP hydrolysis activity"/>
    <property type="evidence" value="ECO:0007669"/>
    <property type="project" value="InterPro"/>
</dbReference>
<dbReference type="InterPro" id="IPR036187">
    <property type="entry name" value="DNA_mismatch_repair_MutS_sf"/>
</dbReference>
<evidence type="ECO:0000256" key="1">
    <source>
        <dbReference type="ARBA" id="ARBA00022722"/>
    </source>
</evidence>
<dbReference type="PIRSF" id="PIRSF005814">
    <property type="entry name" value="MutS_YshD"/>
    <property type="match status" value="1"/>
</dbReference>
<dbReference type="EC" id="3.1.-.-" evidence="8"/>
<dbReference type="STRING" id="698762.SAMN00808754_2623"/>
<dbReference type="SMART" id="SM00533">
    <property type="entry name" value="MUTSd"/>
    <property type="match status" value="1"/>
</dbReference>
<keyword evidence="4 8" id="KW-0378">Hydrolase</keyword>
<dbReference type="PROSITE" id="PS00486">
    <property type="entry name" value="DNA_MISMATCH_REPAIR_2"/>
    <property type="match status" value="1"/>
</dbReference>
<feature type="binding site" evidence="8">
    <location>
        <begin position="336"/>
        <end position="343"/>
    </location>
    <ligand>
        <name>ATP</name>
        <dbReference type="ChEBI" id="CHEBI:30616"/>
    </ligand>
</feature>
<dbReference type="PROSITE" id="PS50828">
    <property type="entry name" value="SMR"/>
    <property type="match status" value="1"/>
</dbReference>
<dbReference type="InterPro" id="IPR005747">
    <property type="entry name" value="MutS2"/>
</dbReference>
<dbReference type="CDD" id="cd03280">
    <property type="entry name" value="ABC_MutS2"/>
    <property type="match status" value="1"/>
</dbReference>
<keyword evidence="5 8" id="KW-0067">ATP-binding</keyword>
<dbReference type="PANTHER" id="PTHR48466">
    <property type="entry name" value="OS10G0509000 PROTEIN-RELATED"/>
    <property type="match status" value="1"/>
</dbReference>
<dbReference type="GO" id="GO:0045910">
    <property type="term" value="P:negative regulation of DNA recombination"/>
    <property type="evidence" value="ECO:0007669"/>
    <property type="project" value="InterPro"/>
</dbReference>
<dbReference type="GO" id="GO:0030983">
    <property type="term" value="F:mismatched DNA binding"/>
    <property type="evidence" value="ECO:0007669"/>
    <property type="project" value="InterPro"/>
</dbReference>
<keyword evidence="6 8" id="KW-0694">RNA-binding</keyword>
<dbReference type="Pfam" id="PF01713">
    <property type="entry name" value="Smr"/>
    <property type="match status" value="1"/>
</dbReference>
<keyword evidence="1 8" id="KW-0540">Nuclease</keyword>
<evidence type="ECO:0000256" key="4">
    <source>
        <dbReference type="ARBA" id="ARBA00022801"/>
    </source>
</evidence>
<dbReference type="InterPro" id="IPR002625">
    <property type="entry name" value="Smr_dom"/>
</dbReference>
<dbReference type="Pfam" id="PF00488">
    <property type="entry name" value="MutS_V"/>
    <property type="match status" value="1"/>
</dbReference>
<evidence type="ECO:0000256" key="2">
    <source>
        <dbReference type="ARBA" id="ARBA00022730"/>
    </source>
</evidence>
<sequence length="790" mass="87892">MEASDLIFKTIEKLELGKILAQLKDCCSSPLGQDLVERLEPTTDEEEIKVRQAETEEACRLWRLFPDFNRAGIKDIRALVERAGVGGVLTGEELLQVASTLAAGRRLKKTLLQVEGAFPILKSWASRVGEFPRLEERIARTVREDGEIKDEATPKLLALRQRIYALQEKIKEKLEGYLRSSEIQKYLQDNLYTIRAGRYCLPVKQEYRNQIPGLVHDQSASGATLFIEPLALVELNNELKRLAAEEEREIEAILYSLSNLVGGEKEELTRTLQALARIDFILAKGLLSQRMDAVAPSLNTTGRWKIVAGRHPLLKGKVVPITLWLGEDFDILIITGPNTGGKTVTLKTLGLFTLMAQCGLHLPAQEAEISVAGPVFADIGDEQSIEQSLSTFSSHMSHIISILSQVRPGTLVLLDELGAGTDPTEGAALGMAILDYLASQGAKVVATTHYSELKAYAYVTSRVENAAVEFDSQTLKPTFRLLIGTPGESNAFIISQRLGLPEEVLKRARAYLSEEQVQISQMIQALAKDRQASREALLEAEVLREQAKEIRERAEKEWEETLKKAGELLEQARREAYDLIRRVKLEVREIRKQVERALAEEGYKDKIKTLDKVRTQLGLLSKEITDKALEYQPEVNGVPPVMVSPGERVWVVALNQEGQVLTFPTSQGEVLVQVGSLKVNVKLDELRLLPEKREKSKEQGRWVVQVTTRSLRPEIDLRGLSIEEACHQADKYLDDAYLAGLKIVSLIHGKGTGALRAALHRYLSTHPLVKSFRFGNAGEGGSGVTVVELK</sequence>
<keyword evidence="7 8" id="KW-0238">DNA-binding</keyword>
<dbReference type="InterPro" id="IPR007696">
    <property type="entry name" value="DNA_mismatch_repair_MutS_core"/>
</dbReference>
<proteinExistence type="inferred from homology"/>
<keyword evidence="12" id="KW-1185">Reference proteome</keyword>
<dbReference type="InterPro" id="IPR000432">
    <property type="entry name" value="DNA_mismatch_repair_MutS_C"/>
</dbReference>
<gene>
    <name evidence="8" type="primary">mutS2</name>
    <name evidence="8" type="synonym">rqcU</name>
    <name evidence="11" type="ORF">SAMN00808754_2623</name>
</gene>
<keyword evidence="2 8" id="KW-0699">rRNA-binding</keyword>
<keyword evidence="3 8" id="KW-0547">Nucleotide-binding</keyword>
<dbReference type="InterPro" id="IPR027417">
    <property type="entry name" value="P-loop_NTPase"/>
</dbReference>
<dbReference type="InterPro" id="IPR045076">
    <property type="entry name" value="MutS"/>
</dbReference>
<dbReference type="InterPro" id="IPR036063">
    <property type="entry name" value="Smr_dom_sf"/>
</dbReference>
<keyword evidence="9" id="KW-0175">Coiled coil</keyword>
<evidence type="ECO:0000256" key="7">
    <source>
        <dbReference type="ARBA" id="ARBA00023125"/>
    </source>
</evidence>
<dbReference type="AlphaFoldDB" id="A0A1W1VZX3"/>
<dbReference type="EC" id="3.6.4.-" evidence="8"/>
<feature type="domain" description="Smr" evidence="10">
    <location>
        <begin position="715"/>
        <end position="790"/>
    </location>
</feature>